<comment type="caution">
    <text evidence="1">The sequence shown here is derived from an EMBL/GenBank/DDBJ whole genome shotgun (WGS) entry which is preliminary data.</text>
</comment>
<organism evidence="1">
    <name type="scientific">marine sediment metagenome</name>
    <dbReference type="NCBI Taxonomy" id="412755"/>
    <lineage>
        <taxon>unclassified sequences</taxon>
        <taxon>metagenomes</taxon>
        <taxon>ecological metagenomes</taxon>
    </lineage>
</organism>
<proteinExistence type="predicted"/>
<protein>
    <submittedName>
        <fullName evidence="1">Uncharacterized protein</fullName>
    </submittedName>
</protein>
<evidence type="ECO:0000313" key="1">
    <source>
        <dbReference type="EMBL" id="KKL69154.1"/>
    </source>
</evidence>
<sequence>MVSFRSSLENKELDQLLAMVYWQDVPDDLRAMWRDAFRFTMDHMGDRGVTKLALNPSDDGLSLWPRRHFQGRKLAFNLRPSHRLVGEYHNAALPSSPGRFNFPVARQGKRLVICGFVYAPHPAPVTTQQAPAWLSEDSKTYKLEPWAKVTIFVSSKETVEIDATRVQPETMPPDPCFMIKDMNTGIYMTTNTDVNMQFISVKGRAEIALSSISDSSIEVELTKVEAENR</sequence>
<name>A0A0F9E562_9ZZZZ</name>
<accession>A0A0F9E562</accession>
<gene>
    <name evidence="1" type="ORF">LCGC14_2117810</name>
</gene>
<dbReference type="AlphaFoldDB" id="A0A0F9E562"/>
<dbReference type="EMBL" id="LAZR01026305">
    <property type="protein sequence ID" value="KKL69154.1"/>
    <property type="molecule type" value="Genomic_DNA"/>
</dbReference>
<reference evidence="1" key="1">
    <citation type="journal article" date="2015" name="Nature">
        <title>Complex archaea that bridge the gap between prokaryotes and eukaryotes.</title>
        <authorList>
            <person name="Spang A."/>
            <person name="Saw J.H."/>
            <person name="Jorgensen S.L."/>
            <person name="Zaremba-Niedzwiedzka K."/>
            <person name="Martijn J."/>
            <person name="Lind A.E."/>
            <person name="van Eijk R."/>
            <person name="Schleper C."/>
            <person name="Guy L."/>
            <person name="Ettema T.J."/>
        </authorList>
    </citation>
    <scope>NUCLEOTIDE SEQUENCE</scope>
</reference>